<gene>
    <name evidence="2" type="ORF">FHX48_002038</name>
</gene>
<evidence type="ECO:0000313" key="2">
    <source>
        <dbReference type="EMBL" id="MBA8816944.1"/>
    </source>
</evidence>
<feature type="domain" description="HTH araC/xylS-type" evidence="1">
    <location>
        <begin position="16"/>
        <end position="113"/>
    </location>
</feature>
<accession>A0A7W3PMH7</accession>
<dbReference type="Gene3D" id="1.10.10.60">
    <property type="entry name" value="Homeodomain-like"/>
    <property type="match status" value="1"/>
</dbReference>
<dbReference type="AlphaFoldDB" id="A0A7W3PMH7"/>
<dbReference type="SMART" id="SM00342">
    <property type="entry name" value="HTH_ARAC"/>
    <property type="match status" value="1"/>
</dbReference>
<dbReference type="Proteomes" id="UP000526083">
    <property type="component" value="Unassembled WGS sequence"/>
</dbReference>
<dbReference type="InterPro" id="IPR018060">
    <property type="entry name" value="HTH_AraC"/>
</dbReference>
<protein>
    <submittedName>
        <fullName evidence="2">AraC-like DNA-binding protein</fullName>
    </submittedName>
</protein>
<dbReference type="GO" id="GO:0003700">
    <property type="term" value="F:DNA-binding transcription factor activity"/>
    <property type="evidence" value="ECO:0007669"/>
    <property type="project" value="InterPro"/>
</dbReference>
<name>A0A7W3PMH7_9MICO</name>
<organism evidence="2 3">
    <name type="scientific">Microbacterium halimionae</name>
    <dbReference type="NCBI Taxonomy" id="1526413"/>
    <lineage>
        <taxon>Bacteria</taxon>
        <taxon>Bacillati</taxon>
        <taxon>Actinomycetota</taxon>
        <taxon>Actinomycetes</taxon>
        <taxon>Micrococcales</taxon>
        <taxon>Microbacteriaceae</taxon>
        <taxon>Microbacterium</taxon>
    </lineage>
</organism>
<dbReference type="PROSITE" id="PS01124">
    <property type="entry name" value="HTH_ARAC_FAMILY_2"/>
    <property type="match status" value="1"/>
</dbReference>
<evidence type="ECO:0000259" key="1">
    <source>
        <dbReference type="PROSITE" id="PS01124"/>
    </source>
</evidence>
<dbReference type="Pfam" id="PF12833">
    <property type="entry name" value="HTH_18"/>
    <property type="match status" value="1"/>
</dbReference>
<sequence length="150" mass="16441">MHVQGEEWEDESTRALALKLIVAGHAERNFCPQSLAHRLYISRRHLYRCLHSVGGVAEIIGVARAETAAMLMVHNPAATMTDIYPAAGFGNDEALRYHFVRTFGLLPGRYEVGASSHRPVISQALAQTRAATGSAHRHHVAPAPGFHVQQ</sequence>
<reference evidence="2 3" key="1">
    <citation type="submission" date="2020-07" db="EMBL/GenBank/DDBJ databases">
        <title>Sequencing the genomes of 1000 actinobacteria strains.</title>
        <authorList>
            <person name="Klenk H.-P."/>
        </authorList>
    </citation>
    <scope>NUCLEOTIDE SEQUENCE [LARGE SCALE GENOMIC DNA]</scope>
    <source>
        <strain evidence="2 3">DSM 27576</strain>
    </source>
</reference>
<keyword evidence="2" id="KW-0238">DNA-binding</keyword>
<evidence type="ECO:0000313" key="3">
    <source>
        <dbReference type="Proteomes" id="UP000526083"/>
    </source>
</evidence>
<dbReference type="RefSeq" id="WP_167045407.1">
    <property type="nucleotide sequence ID" value="NZ_JACGWY010000004.1"/>
</dbReference>
<comment type="caution">
    <text evidence="2">The sequence shown here is derived from an EMBL/GenBank/DDBJ whole genome shotgun (WGS) entry which is preliminary data.</text>
</comment>
<dbReference type="EMBL" id="JACGWY010000004">
    <property type="protein sequence ID" value="MBA8816944.1"/>
    <property type="molecule type" value="Genomic_DNA"/>
</dbReference>
<keyword evidence="3" id="KW-1185">Reference proteome</keyword>
<proteinExistence type="predicted"/>
<dbReference type="GO" id="GO:0043565">
    <property type="term" value="F:sequence-specific DNA binding"/>
    <property type="evidence" value="ECO:0007669"/>
    <property type="project" value="InterPro"/>
</dbReference>